<sequence>MSQLSRWKKELTPQQIVNILNVLEAFEIDLYTQNIEPNHQESYFST</sequence>
<dbReference type="EMBL" id="AODQ01000022">
    <property type="protein sequence ID" value="EMR03572.1"/>
    <property type="molecule type" value="Genomic_DNA"/>
</dbReference>
<accession>M7N8I0</accession>
<evidence type="ECO:0000313" key="2">
    <source>
        <dbReference type="Proteomes" id="UP000011910"/>
    </source>
</evidence>
<evidence type="ECO:0000313" key="1">
    <source>
        <dbReference type="EMBL" id="EMR03572.1"/>
    </source>
</evidence>
<name>M7N8I0_9BACT</name>
<dbReference type="Proteomes" id="UP000011910">
    <property type="component" value="Unassembled WGS sequence"/>
</dbReference>
<protein>
    <submittedName>
        <fullName evidence="1">Uncharacterized protein</fullName>
    </submittedName>
</protein>
<organism evidence="1 2">
    <name type="scientific">Cesiribacter andamanensis AMV16</name>
    <dbReference type="NCBI Taxonomy" id="1279009"/>
    <lineage>
        <taxon>Bacteria</taxon>
        <taxon>Pseudomonadati</taxon>
        <taxon>Bacteroidota</taxon>
        <taxon>Cytophagia</taxon>
        <taxon>Cytophagales</taxon>
        <taxon>Cesiribacteraceae</taxon>
        <taxon>Cesiribacter</taxon>
    </lineage>
</organism>
<reference evidence="1 2" key="1">
    <citation type="journal article" date="2013" name="Genome Announc.">
        <title>Draft Genome Sequence of Cesiribacter andamanensis Strain AMV16T, Isolated from a Soil Sample from a Mud Volcano in the Andaman Islands, India.</title>
        <authorList>
            <person name="Shivaji S."/>
            <person name="Ara S."/>
            <person name="Begum Z."/>
            <person name="Srinivas T.N."/>
            <person name="Singh A."/>
            <person name="Kumar Pinnaka A."/>
        </authorList>
    </citation>
    <scope>NUCLEOTIDE SEQUENCE [LARGE SCALE GENOMIC DNA]</scope>
    <source>
        <strain evidence="1 2">AMV16</strain>
    </source>
</reference>
<comment type="caution">
    <text evidence="1">The sequence shown here is derived from an EMBL/GenBank/DDBJ whole genome shotgun (WGS) entry which is preliminary data.</text>
</comment>
<proteinExistence type="predicted"/>
<dbReference type="AlphaFoldDB" id="M7N8I0"/>
<gene>
    <name evidence="1" type="ORF">ADICEAN_01253</name>
</gene>
<keyword evidence="2" id="KW-1185">Reference proteome</keyword>